<dbReference type="InParanoid" id="A0A369K9H3"/>
<protein>
    <recommendedName>
        <fullName evidence="3">Beta-lactamase-related domain-containing protein</fullName>
    </recommendedName>
</protein>
<dbReference type="PROSITE" id="PS51257">
    <property type="entry name" value="PROKAR_LIPOPROTEIN"/>
    <property type="match status" value="1"/>
</dbReference>
<dbReference type="Pfam" id="PF00144">
    <property type="entry name" value="Beta-lactamase"/>
    <property type="match status" value="1"/>
</dbReference>
<organism evidence="4 5">
    <name type="scientific">Hypsizygus marmoreus</name>
    <name type="common">White beech mushroom</name>
    <name type="synonym">Agaricus marmoreus</name>
    <dbReference type="NCBI Taxonomy" id="39966"/>
    <lineage>
        <taxon>Eukaryota</taxon>
        <taxon>Fungi</taxon>
        <taxon>Dikarya</taxon>
        <taxon>Basidiomycota</taxon>
        <taxon>Agaricomycotina</taxon>
        <taxon>Agaricomycetes</taxon>
        <taxon>Agaricomycetidae</taxon>
        <taxon>Agaricales</taxon>
        <taxon>Tricholomatineae</taxon>
        <taxon>Lyophyllaceae</taxon>
        <taxon>Hypsizygus</taxon>
    </lineage>
</organism>
<reference evidence="4" key="1">
    <citation type="submission" date="2018-04" db="EMBL/GenBank/DDBJ databases">
        <title>Whole genome sequencing of Hypsizygus marmoreus.</title>
        <authorList>
            <person name="Choi I.-G."/>
            <person name="Min B."/>
            <person name="Kim J.-G."/>
            <person name="Kim S."/>
            <person name="Oh Y.-L."/>
            <person name="Kong W.-S."/>
            <person name="Park H."/>
            <person name="Jeong J."/>
            <person name="Song E.-S."/>
        </authorList>
    </citation>
    <scope>NUCLEOTIDE SEQUENCE [LARGE SCALE GENOMIC DNA]</scope>
    <source>
        <strain evidence="4">51987-8</strain>
    </source>
</reference>
<dbReference type="InterPro" id="IPR050491">
    <property type="entry name" value="AmpC-like"/>
</dbReference>
<gene>
    <name evidence="4" type="ORF">Hypma_003858</name>
</gene>
<evidence type="ECO:0000256" key="1">
    <source>
        <dbReference type="ARBA" id="ARBA00038215"/>
    </source>
</evidence>
<accession>A0A369K9H3</accession>
<dbReference type="InterPro" id="IPR012338">
    <property type="entry name" value="Beta-lactam/transpept-like"/>
</dbReference>
<evidence type="ECO:0000256" key="2">
    <source>
        <dbReference type="SAM" id="SignalP"/>
    </source>
</evidence>
<dbReference type="EMBL" id="LUEZ02000015">
    <property type="protein sequence ID" value="RDB27566.1"/>
    <property type="molecule type" value="Genomic_DNA"/>
</dbReference>
<feature type="domain" description="Beta-lactamase-related" evidence="3">
    <location>
        <begin position="43"/>
        <end position="384"/>
    </location>
</feature>
<dbReference type="PANTHER" id="PTHR46825:SF15">
    <property type="entry name" value="BETA-LACTAMASE-RELATED DOMAIN-CONTAINING PROTEIN"/>
    <property type="match status" value="1"/>
</dbReference>
<comment type="caution">
    <text evidence="4">The sequence shown here is derived from an EMBL/GenBank/DDBJ whole genome shotgun (WGS) entry which is preliminary data.</text>
</comment>
<proteinExistence type="inferred from homology"/>
<evidence type="ECO:0000313" key="4">
    <source>
        <dbReference type="EMBL" id="RDB27566.1"/>
    </source>
</evidence>
<feature type="chain" id="PRO_5016859589" description="Beta-lactamase-related domain-containing protein" evidence="2">
    <location>
        <begin position="21"/>
        <end position="586"/>
    </location>
</feature>
<dbReference type="AlphaFoldDB" id="A0A369K9H3"/>
<dbReference type="Proteomes" id="UP000076154">
    <property type="component" value="Unassembled WGS sequence"/>
</dbReference>
<evidence type="ECO:0000313" key="5">
    <source>
        <dbReference type="Proteomes" id="UP000076154"/>
    </source>
</evidence>
<dbReference type="Gene3D" id="3.40.710.10">
    <property type="entry name" value="DD-peptidase/beta-lactamase superfamily"/>
    <property type="match status" value="1"/>
</dbReference>
<feature type="signal peptide" evidence="2">
    <location>
        <begin position="1"/>
        <end position="20"/>
    </location>
</feature>
<comment type="similarity">
    <text evidence="1">Belongs to the peptidase S12 family.</text>
</comment>
<dbReference type="PANTHER" id="PTHR46825">
    <property type="entry name" value="D-ALANYL-D-ALANINE-CARBOXYPEPTIDASE/ENDOPEPTIDASE AMPH"/>
    <property type="match status" value="1"/>
</dbReference>
<evidence type="ECO:0000259" key="3">
    <source>
        <dbReference type="Pfam" id="PF00144"/>
    </source>
</evidence>
<dbReference type="STRING" id="39966.A0A369K9H3"/>
<sequence>MVYRPLLTLYALLCSCLAMAASPTTPNLLNDDTETFINQLLAAWGSPGGVAVAVVRKDVENDAWLVETKGYGIAKINGSKVTENTLFGIASNSKLFTVAATGLLINNSTLSPRLSWTSKIASIIPGWGLVDPIASKQATILDAMSHRTGVPRHDLAYRETQDVTDIVAKMKYLPPSAEFRDVWQYSNTMYILLSSLPKLLLPSRTPFTRYVKEHIFDPLGMSATTYSYIKANASGLLADGLGRQGVDVRTDPFGKGMVRKLAFPATTGGEDGNSLAGPGGIISNAVDLATWLQTLLQNGVKPGTNETVIPADVLEKAASGISVWSPKAAFPELSPVVYGGGLGRSSYRGHELLEHGGNVPGYNSQISRLQNDNIGVAVLSNDNSYGGTIVDIIKCHILDTALGLEPIDWNARYKGIISQATSSAPVPAARPANASLPVGGLKALAGKYTHPAYGDFEFCPFPSSNNTAVKSCRALASAVPQSLPGAVNPAIPTFLVTVDSPWATHLRFAHFDQAVFNVSVLRSTPTGNATAPYWTFDPDEFTPRLAEFSDGGIGLRGFWGEGNEVPTPEGNTPRERAEVWLERARA</sequence>
<dbReference type="SUPFAM" id="SSF56601">
    <property type="entry name" value="beta-lactamase/transpeptidase-like"/>
    <property type="match status" value="1"/>
</dbReference>
<keyword evidence="5" id="KW-1185">Reference proteome</keyword>
<dbReference type="OrthoDB" id="5946976at2759"/>
<dbReference type="InterPro" id="IPR001466">
    <property type="entry name" value="Beta-lactam-related"/>
</dbReference>
<name>A0A369K9H3_HYPMA</name>
<keyword evidence="2" id="KW-0732">Signal</keyword>